<feature type="transmembrane region" description="Helical" evidence="1">
    <location>
        <begin position="34"/>
        <end position="55"/>
    </location>
</feature>
<dbReference type="Pfam" id="PF07331">
    <property type="entry name" value="TctB"/>
    <property type="match status" value="1"/>
</dbReference>
<reference evidence="3 4" key="1">
    <citation type="submission" date="2017-03" db="EMBL/GenBank/DDBJ databases">
        <authorList>
            <person name="Afonso C.L."/>
            <person name="Miller P.J."/>
            <person name="Scott M.A."/>
            <person name="Spackman E."/>
            <person name="Goraichik I."/>
            <person name="Dimitrov K.M."/>
            <person name="Suarez D.L."/>
            <person name="Swayne D.E."/>
        </authorList>
    </citation>
    <scope>NUCLEOTIDE SEQUENCE [LARGE SCALE GENOMIC DNA]</scope>
    <source>
        <strain evidence="3 4">CECT 8110</strain>
    </source>
</reference>
<gene>
    <name evidence="3" type="ORF">ROH8110_03245</name>
</gene>
<evidence type="ECO:0000259" key="2">
    <source>
        <dbReference type="Pfam" id="PF07331"/>
    </source>
</evidence>
<accession>A0A1X6ZQU4</accession>
<keyword evidence="1" id="KW-0812">Transmembrane</keyword>
<organism evidence="3 4">
    <name type="scientific">Roseovarius halotolerans</name>
    <dbReference type="NCBI Taxonomy" id="505353"/>
    <lineage>
        <taxon>Bacteria</taxon>
        <taxon>Pseudomonadati</taxon>
        <taxon>Pseudomonadota</taxon>
        <taxon>Alphaproteobacteria</taxon>
        <taxon>Rhodobacterales</taxon>
        <taxon>Roseobacteraceae</taxon>
        <taxon>Roseovarius</taxon>
    </lineage>
</organism>
<evidence type="ECO:0000256" key="1">
    <source>
        <dbReference type="SAM" id="Phobius"/>
    </source>
</evidence>
<dbReference type="EMBL" id="FWFU01000004">
    <property type="protein sequence ID" value="SLN58515.1"/>
    <property type="molecule type" value="Genomic_DNA"/>
</dbReference>
<feature type="transmembrane region" description="Helical" evidence="1">
    <location>
        <begin position="160"/>
        <end position="179"/>
    </location>
</feature>
<keyword evidence="4" id="KW-1185">Reference proteome</keyword>
<protein>
    <submittedName>
        <fullName evidence="3">Tripartite tricarboxylate transporter TctB family protein</fullName>
    </submittedName>
</protein>
<name>A0A1X6ZQU4_9RHOB</name>
<evidence type="ECO:0000313" key="3">
    <source>
        <dbReference type="EMBL" id="SLN58515.1"/>
    </source>
</evidence>
<dbReference type="AlphaFoldDB" id="A0A1X6ZQU4"/>
<dbReference type="RefSeq" id="WP_085818773.1">
    <property type="nucleotide sequence ID" value="NZ_FWFU01000004.1"/>
</dbReference>
<proteinExistence type="predicted"/>
<keyword evidence="1" id="KW-0472">Membrane</keyword>
<feature type="transmembrane region" description="Helical" evidence="1">
    <location>
        <begin position="122"/>
        <end position="148"/>
    </location>
</feature>
<feature type="transmembrane region" description="Helical" evidence="1">
    <location>
        <begin position="75"/>
        <end position="93"/>
    </location>
</feature>
<feature type="domain" description="DUF1468" evidence="2">
    <location>
        <begin position="36"/>
        <end position="184"/>
    </location>
</feature>
<sequence>MTVRPVSRPHALILIINPFQPEGLSLKTVNKRDFVLGLVVCALALFVLFGILPWAVKTPKVIPNLALSPTFWPRIILVSMAGLSALLAIQAYYSGIKSQDGDPVESEEQPFDMSDLRVIPTALLMVLFCAALKPFGVVLPSIAMLLGMILMHGRGEWPKAIGVSVATVLILYMFFRYVAKVPVPLGPLNGLL</sequence>
<dbReference type="InterPro" id="IPR009936">
    <property type="entry name" value="DUF1468"/>
</dbReference>
<evidence type="ECO:0000313" key="4">
    <source>
        <dbReference type="Proteomes" id="UP000193207"/>
    </source>
</evidence>
<dbReference type="Proteomes" id="UP000193207">
    <property type="component" value="Unassembled WGS sequence"/>
</dbReference>
<keyword evidence="1" id="KW-1133">Transmembrane helix</keyword>